<name>A0A6A6BDH1_9PEZI</name>
<dbReference type="EMBL" id="ML995488">
    <property type="protein sequence ID" value="KAF2140947.1"/>
    <property type="molecule type" value="Genomic_DNA"/>
</dbReference>
<dbReference type="GeneID" id="54301718"/>
<evidence type="ECO:0000256" key="1">
    <source>
        <dbReference type="SAM" id="MobiDB-lite"/>
    </source>
</evidence>
<feature type="region of interest" description="Disordered" evidence="1">
    <location>
        <begin position="1"/>
        <end position="67"/>
    </location>
</feature>
<organism evidence="2 3">
    <name type="scientific">Aplosporella prunicola CBS 121167</name>
    <dbReference type="NCBI Taxonomy" id="1176127"/>
    <lineage>
        <taxon>Eukaryota</taxon>
        <taxon>Fungi</taxon>
        <taxon>Dikarya</taxon>
        <taxon>Ascomycota</taxon>
        <taxon>Pezizomycotina</taxon>
        <taxon>Dothideomycetes</taxon>
        <taxon>Dothideomycetes incertae sedis</taxon>
        <taxon>Botryosphaeriales</taxon>
        <taxon>Aplosporellaceae</taxon>
        <taxon>Aplosporella</taxon>
    </lineage>
</organism>
<gene>
    <name evidence="2" type="ORF">K452DRAFT_319235</name>
</gene>
<feature type="compositionally biased region" description="Basic residues" evidence="1">
    <location>
        <begin position="11"/>
        <end position="25"/>
    </location>
</feature>
<feature type="region of interest" description="Disordered" evidence="1">
    <location>
        <begin position="104"/>
        <end position="379"/>
    </location>
</feature>
<feature type="compositionally biased region" description="Low complexity" evidence="1">
    <location>
        <begin position="323"/>
        <end position="339"/>
    </location>
</feature>
<dbReference type="RefSeq" id="XP_033396660.1">
    <property type="nucleotide sequence ID" value="XM_033544222.1"/>
</dbReference>
<feature type="compositionally biased region" description="Basic and acidic residues" evidence="1">
    <location>
        <begin position="340"/>
        <end position="379"/>
    </location>
</feature>
<keyword evidence="3" id="KW-1185">Reference proteome</keyword>
<sequence length="379" mass="40154">MPKKLSDHEKKFRKWKKKHIPHHKERKEAEAYFKSSIGGAAKSQRAHPDGHDAASPIETANSTARLQNLETELFPNTAFHAAPGSVAARRASAEVRHTLAMAKNISKKLSDPDPKFPSHADEALPSPISPLASPIPDKKSPSSSTPRPITRPRPRRASIRDDPPPSSPAWAVVFPGARPVGVSGESADASSAMSTPNSATSTDSCPERPRETFFETKKTVPKPKPVTEKALKPGNTAASRTTAAGKASSTAKASSAAKASSTSKASSAASAKRPAAHATRPVDAEPPIAIKTPSRLVRRPEKHTPKVFVNAPRPAKSGSAGNTPVSAKPAATAATSARSPRPDEASADAKKADNKRKREDDGEAENKAPKPQEKRVCFE</sequence>
<proteinExistence type="predicted"/>
<feature type="compositionally biased region" description="Polar residues" evidence="1">
    <location>
        <begin position="188"/>
        <end position="204"/>
    </location>
</feature>
<dbReference type="Proteomes" id="UP000799438">
    <property type="component" value="Unassembled WGS sequence"/>
</dbReference>
<accession>A0A6A6BDH1</accession>
<evidence type="ECO:0000313" key="2">
    <source>
        <dbReference type="EMBL" id="KAF2140947.1"/>
    </source>
</evidence>
<feature type="compositionally biased region" description="Basic and acidic residues" evidence="1">
    <location>
        <begin position="205"/>
        <end position="218"/>
    </location>
</feature>
<evidence type="ECO:0000313" key="3">
    <source>
        <dbReference type="Proteomes" id="UP000799438"/>
    </source>
</evidence>
<feature type="compositionally biased region" description="Basic and acidic residues" evidence="1">
    <location>
        <begin position="1"/>
        <end position="10"/>
    </location>
</feature>
<feature type="compositionally biased region" description="Polar residues" evidence="1">
    <location>
        <begin position="58"/>
        <end position="67"/>
    </location>
</feature>
<protein>
    <submittedName>
        <fullName evidence="2">Uncharacterized protein</fullName>
    </submittedName>
</protein>
<feature type="compositionally biased region" description="Low complexity" evidence="1">
    <location>
        <begin position="236"/>
        <end position="279"/>
    </location>
</feature>
<feature type="compositionally biased region" description="Basic and acidic residues" evidence="1">
    <location>
        <begin position="108"/>
        <end position="122"/>
    </location>
</feature>
<feature type="compositionally biased region" description="Low complexity" evidence="1">
    <location>
        <begin position="123"/>
        <end position="148"/>
    </location>
</feature>
<reference evidence="2" key="1">
    <citation type="journal article" date="2020" name="Stud. Mycol.">
        <title>101 Dothideomycetes genomes: a test case for predicting lifestyles and emergence of pathogens.</title>
        <authorList>
            <person name="Haridas S."/>
            <person name="Albert R."/>
            <person name="Binder M."/>
            <person name="Bloem J."/>
            <person name="Labutti K."/>
            <person name="Salamov A."/>
            <person name="Andreopoulos B."/>
            <person name="Baker S."/>
            <person name="Barry K."/>
            <person name="Bills G."/>
            <person name="Bluhm B."/>
            <person name="Cannon C."/>
            <person name="Castanera R."/>
            <person name="Culley D."/>
            <person name="Daum C."/>
            <person name="Ezra D."/>
            <person name="Gonzalez J."/>
            <person name="Henrissat B."/>
            <person name="Kuo A."/>
            <person name="Liang C."/>
            <person name="Lipzen A."/>
            <person name="Lutzoni F."/>
            <person name="Magnuson J."/>
            <person name="Mondo S."/>
            <person name="Nolan M."/>
            <person name="Ohm R."/>
            <person name="Pangilinan J."/>
            <person name="Park H.-J."/>
            <person name="Ramirez L."/>
            <person name="Alfaro M."/>
            <person name="Sun H."/>
            <person name="Tritt A."/>
            <person name="Yoshinaga Y."/>
            <person name="Zwiers L.-H."/>
            <person name="Turgeon B."/>
            <person name="Goodwin S."/>
            <person name="Spatafora J."/>
            <person name="Crous P."/>
            <person name="Grigoriev I."/>
        </authorList>
    </citation>
    <scope>NUCLEOTIDE SEQUENCE</scope>
    <source>
        <strain evidence="2">CBS 121167</strain>
    </source>
</reference>
<dbReference type="AlphaFoldDB" id="A0A6A6BDH1"/>